<dbReference type="CDD" id="cd00065">
    <property type="entry name" value="FYVE_like_SF"/>
    <property type="match status" value="1"/>
</dbReference>
<evidence type="ECO:0000256" key="1">
    <source>
        <dbReference type="ARBA" id="ARBA00022574"/>
    </source>
</evidence>
<dbReference type="Gene3D" id="3.30.40.10">
    <property type="entry name" value="Zinc/RING finger domain, C3HC4 (zinc finger)"/>
    <property type="match status" value="1"/>
</dbReference>
<feature type="repeat" description="WD" evidence="3">
    <location>
        <begin position="451"/>
        <end position="485"/>
    </location>
</feature>
<dbReference type="SMART" id="SM00320">
    <property type="entry name" value="WD40"/>
    <property type="match status" value="4"/>
</dbReference>
<dbReference type="Gene3D" id="2.130.10.10">
    <property type="entry name" value="YVTN repeat-like/Quinoprotein amine dehydrogenase"/>
    <property type="match status" value="1"/>
</dbReference>
<dbReference type="PANTHER" id="PTHR13743">
    <property type="entry name" value="BEIGE/BEACH-RELATED"/>
    <property type="match status" value="1"/>
</dbReference>
<dbReference type="Proteomes" id="UP001146793">
    <property type="component" value="Unassembled WGS sequence"/>
</dbReference>
<dbReference type="SUPFAM" id="SSF50978">
    <property type="entry name" value="WD40 repeat-like"/>
    <property type="match status" value="1"/>
</dbReference>
<dbReference type="InterPro" id="IPR001680">
    <property type="entry name" value="WD40_rpt"/>
</dbReference>
<proteinExistence type="predicted"/>
<keyword evidence="2" id="KW-0677">Repeat</keyword>
<dbReference type="Pfam" id="PF00400">
    <property type="entry name" value="WD40"/>
    <property type="match status" value="2"/>
</dbReference>
<evidence type="ECO:0000256" key="2">
    <source>
        <dbReference type="ARBA" id="ARBA00022737"/>
    </source>
</evidence>
<dbReference type="SUPFAM" id="SSF81837">
    <property type="entry name" value="BEACH domain"/>
    <property type="match status" value="1"/>
</dbReference>
<feature type="repeat" description="WD" evidence="3">
    <location>
        <begin position="498"/>
        <end position="539"/>
    </location>
</feature>
<dbReference type="InterPro" id="IPR015943">
    <property type="entry name" value="WD40/YVTN_repeat-like_dom_sf"/>
</dbReference>
<gene>
    <name evidence="5" type="ORF">M0812_28171</name>
</gene>
<name>A0AAV7YAY4_9EUKA</name>
<dbReference type="Gene3D" id="1.10.1540.10">
    <property type="entry name" value="BEACH domain"/>
    <property type="match status" value="1"/>
</dbReference>
<evidence type="ECO:0000313" key="6">
    <source>
        <dbReference type="Proteomes" id="UP001146793"/>
    </source>
</evidence>
<dbReference type="InterPro" id="IPR036322">
    <property type="entry name" value="WD40_repeat_dom_sf"/>
</dbReference>
<dbReference type="InterPro" id="IPR036372">
    <property type="entry name" value="BEACH_dom_sf"/>
</dbReference>
<dbReference type="CDD" id="cd06071">
    <property type="entry name" value="Beach"/>
    <property type="match status" value="1"/>
</dbReference>
<reference evidence="5" key="1">
    <citation type="submission" date="2022-08" db="EMBL/GenBank/DDBJ databases">
        <title>Novel sulphate-reducing endosymbionts in the free-living metamonad Anaeramoeba.</title>
        <authorList>
            <person name="Jerlstrom-Hultqvist J."/>
            <person name="Cepicka I."/>
            <person name="Gallot-Lavallee L."/>
            <person name="Salas-Leiva D."/>
            <person name="Curtis B.A."/>
            <person name="Zahonova K."/>
            <person name="Pipaliya S."/>
            <person name="Dacks J."/>
            <person name="Roger A.J."/>
        </authorList>
    </citation>
    <scope>NUCLEOTIDE SEQUENCE</scope>
    <source>
        <strain evidence="5">Busselton2</strain>
    </source>
</reference>
<dbReference type="AlphaFoldDB" id="A0AAV7YAY4"/>
<accession>A0AAV7YAY4</accession>
<dbReference type="Pfam" id="PF02138">
    <property type="entry name" value="Beach"/>
    <property type="match status" value="1"/>
</dbReference>
<organism evidence="5 6">
    <name type="scientific">Anaeramoeba flamelloides</name>
    <dbReference type="NCBI Taxonomy" id="1746091"/>
    <lineage>
        <taxon>Eukaryota</taxon>
        <taxon>Metamonada</taxon>
        <taxon>Anaeramoebidae</taxon>
        <taxon>Anaeramoeba</taxon>
    </lineage>
</organism>
<sequence>MPRLKYGLEIAIEFFFEYKKNCFLILPTENERNKIYKFVVSKFSKLELMKDHFEIVEKGDKKIGSRIKSLIKTNYTKQWENGEISNFDYLLKLNNLSGRTFNDITQYPVFPWILQDYTSETLDLNDTNTYRDLSKPMGALSKERFNSFSVNYNNWTDKKIPAFHYGSHYSSSAIVLHYLVRIEPFTSHYVQLHGGKFDNPARLFQSINFSYEMSSKISLTSVKELIPEFFYLPELLLNLNNFNLGKVNSTGKMVNNVELPKWSNQCIHTFLYLHRKALESDYVSEHLNEWIDLIFGYKQKGSEAIKAGNTFYYLSYEGNVQLKEYSDLNEQNAVLLHVDSFGQTPTQLFTKAHPPKKTQSIRNNKISQNYFWSHPEHLQSFQFKQLKTEIGDFQTVSQNSMDIQYVNKNEMLIPPTYEYKLSWSYPDESFRIISNYKLCTAREFPHFPGKITAVSISENGRWVISGGEDQIINLWKFKSKLIKKTKNKITKLKLDQKLYGHNSIITCLDICSKFGFFVSASQNGSCIIWDLNKKNPTKYFPFFKNNVSIITINQSNGDIILSTGLDLRVYTLNGLLICEKVIEKSKGNIISCIQTVNINNSSHDYLIITGQMKGKIRFWRMKVKNKKIKISQVWKGEFHESSPISLIKVSKDKSKLFYSNNTGIHFLSSLELQRKSKTNNNQLKSETYCNICKSQLISKEKIRICVKCNHKICNKCSSVYKNRNIKFDPNINYICNDCVKINQNIHQKKLIDKNSNEKLSKSKK</sequence>
<evidence type="ECO:0000259" key="4">
    <source>
        <dbReference type="PROSITE" id="PS50197"/>
    </source>
</evidence>
<dbReference type="SUPFAM" id="SSF57903">
    <property type="entry name" value="FYVE/PHD zinc finger"/>
    <property type="match status" value="1"/>
</dbReference>
<dbReference type="PROSITE" id="PS50082">
    <property type="entry name" value="WD_REPEATS_2"/>
    <property type="match status" value="2"/>
</dbReference>
<dbReference type="PROSITE" id="PS50197">
    <property type="entry name" value="BEACH"/>
    <property type="match status" value="1"/>
</dbReference>
<comment type="caution">
    <text evidence="5">The sequence shown here is derived from an EMBL/GenBank/DDBJ whole genome shotgun (WGS) entry which is preliminary data.</text>
</comment>
<dbReference type="SMART" id="SM01026">
    <property type="entry name" value="Beach"/>
    <property type="match status" value="1"/>
</dbReference>
<dbReference type="InterPro" id="IPR013083">
    <property type="entry name" value="Znf_RING/FYVE/PHD"/>
</dbReference>
<feature type="domain" description="BEACH" evidence="4">
    <location>
        <begin position="64"/>
        <end position="356"/>
    </location>
</feature>
<dbReference type="FunFam" id="1.10.1540.10:FF:000001">
    <property type="entry name" value="neurobeachin isoform X1"/>
    <property type="match status" value="1"/>
</dbReference>
<evidence type="ECO:0000313" key="5">
    <source>
        <dbReference type="EMBL" id="KAJ3425726.1"/>
    </source>
</evidence>
<protein>
    <submittedName>
        <fullName evidence="5">Beige/beach-related</fullName>
    </submittedName>
</protein>
<dbReference type="InterPro" id="IPR011011">
    <property type="entry name" value="Znf_FYVE_PHD"/>
</dbReference>
<evidence type="ECO:0000256" key="3">
    <source>
        <dbReference type="PROSITE-ProRule" id="PRU00221"/>
    </source>
</evidence>
<dbReference type="InterPro" id="IPR050865">
    <property type="entry name" value="BEACH_Domain"/>
</dbReference>
<keyword evidence="1 3" id="KW-0853">WD repeat</keyword>
<dbReference type="InterPro" id="IPR000409">
    <property type="entry name" value="BEACH_dom"/>
</dbReference>
<dbReference type="EMBL" id="JANTQA010000070">
    <property type="protein sequence ID" value="KAJ3425726.1"/>
    <property type="molecule type" value="Genomic_DNA"/>
</dbReference>